<evidence type="ECO:0000313" key="6">
    <source>
        <dbReference type="Proteomes" id="UP000664521"/>
    </source>
</evidence>
<dbReference type="GO" id="GO:0005886">
    <property type="term" value="C:plasma membrane"/>
    <property type="evidence" value="ECO:0007669"/>
    <property type="project" value="TreeGrafter"/>
</dbReference>
<organism evidence="5 6">
    <name type="scientific">Heterodermia speciosa</name>
    <dbReference type="NCBI Taxonomy" id="116794"/>
    <lineage>
        <taxon>Eukaryota</taxon>
        <taxon>Fungi</taxon>
        <taxon>Dikarya</taxon>
        <taxon>Ascomycota</taxon>
        <taxon>Pezizomycotina</taxon>
        <taxon>Lecanoromycetes</taxon>
        <taxon>OSLEUM clade</taxon>
        <taxon>Lecanoromycetidae</taxon>
        <taxon>Caliciales</taxon>
        <taxon>Physciaceae</taxon>
        <taxon>Heterodermia</taxon>
    </lineage>
</organism>
<dbReference type="GO" id="GO:0071467">
    <property type="term" value="P:cellular response to pH"/>
    <property type="evidence" value="ECO:0007669"/>
    <property type="project" value="InterPro"/>
</dbReference>
<dbReference type="EMBL" id="CAJPDS010000028">
    <property type="protein sequence ID" value="CAF9921442.1"/>
    <property type="molecule type" value="Genomic_DNA"/>
</dbReference>
<comment type="similarity">
    <text evidence="1">Belongs to the palC family.</text>
</comment>
<feature type="region of interest" description="Disordered" evidence="3">
    <location>
        <begin position="392"/>
        <end position="479"/>
    </location>
</feature>
<dbReference type="PROSITE" id="PS51180">
    <property type="entry name" value="BRO1"/>
    <property type="match status" value="1"/>
</dbReference>
<proteinExistence type="inferred from homology"/>
<sequence length="479" mass="51846">MPYQFSVPTTSSISLQSCISSDSHPSLPFTATTYRAILRNALKKHKRLSPQAQATDLTSVRSSLIGYLPYLFALDAALSDGTVEEEEINAALGKEVEAEWRSSISTTLPGREPPRTKCKGLDYEICCVLSTLGYISTLLARSQLHMLYGAISPTPDQKTAIITAATKHLLDSASVHMYLVNRCGENAASGLLPETSSSAQGALARLALAEATLLAVLKDDPWPGVVAQDRNKNDKEWMIKPPEIPKVRTHLFARLCLAAADHAGAAESMLKSEATGRTGRIDVALIKYITDLKKTSRAKACRFFGIDADMGGETGKGLAWLNAGEEELGFTKPQAEGSKFQGLAKLKKDWTEKREDKKIEKGRDWGSDAGRFEEARILEMLKKKWNKMNDTVNTQIVPPSGPLIANMPSGRDIHSTKPFVPPTLDADTLSQMRAPPDRSNIESDGSDSSSDEETSAPGSTHLPGAFPGGSTSTAGESYY</sequence>
<comment type="caution">
    <text evidence="5">The sequence shown here is derived from an EMBL/GenBank/DDBJ whole genome shotgun (WGS) entry which is preliminary data.</text>
</comment>
<evidence type="ECO:0000313" key="5">
    <source>
        <dbReference type="EMBL" id="CAF9921442.1"/>
    </source>
</evidence>
<dbReference type="SMART" id="SM01041">
    <property type="entry name" value="BRO1"/>
    <property type="match status" value="1"/>
</dbReference>
<dbReference type="Gene3D" id="1.25.40.280">
    <property type="entry name" value="alix/aip1 like domains"/>
    <property type="match status" value="1"/>
</dbReference>
<dbReference type="AlphaFoldDB" id="A0A8H3IAZ8"/>
<name>A0A8H3IAZ8_9LECA</name>
<dbReference type="InterPro" id="IPR004328">
    <property type="entry name" value="BRO1_dom"/>
</dbReference>
<keyword evidence="6" id="KW-1185">Reference proteome</keyword>
<dbReference type="InterPro" id="IPR038499">
    <property type="entry name" value="BRO1_sf"/>
</dbReference>
<evidence type="ECO:0000259" key="4">
    <source>
        <dbReference type="PROSITE" id="PS51180"/>
    </source>
</evidence>
<evidence type="ECO:0000256" key="1">
    <source>
        <dbReference type="ARBA" id="ARBA00010997"/>
    </source>
</evidence>
<dbReference type="InterPro" id="IPR037505">
    <property type="entry name" value="pH-resp_palC"/>
</dbReference>
<dbReference type="PANTHER" id="PTHR40463">
    <property type="entry name" value="PH-RESPONSE REGULATOR PROTEIN PALC"/>
    <property type="match status" value="1"/>
</dbReference>
<dbReference type="Proteomes" id="UP000664521">
    <property type="component" value="Unassembled WGS sequence"/>
</dbReference>
<feature type="compositionally biased region" description="Polar residues" evidence="3">
    <location>
        <begin position="469"/>
        <end position="479"/>
    </location>
</feature>
<dbReference type="OrthoDB" id="10266451at2759"/>
<gene>
    <name evidence="5" type="ORF">HETSPECPRED_004546</name>
</gene>
<dbReference type="PANTHER" id="PTHR40463:SF1">
    <property type="entry name" value="PH-RESPONSE REGULATOR PROTEIN PALC"/>
    <property type="match status" value="1"/>
</dbReference>
<feature type="domain" description="BRO1" evidence="4">
    <location>
        <begin position="1"/>
        <end position="273"/>
    </location>
</feature>
<protein>
    <recommendedName>
        <fullName evidence="2">pH-response regulator protein palC</fullName>
    </recommendedName>
</protein>
<evidence type="ECO:0000256" key="3">
    <source>
        <dbReference type="SAM" id="MobiDB-lite"/>
    </source>
</evidence>
<reference evidence="5" key="1">
    <citation type="submission" date="2021-03" db="EMBL/GenBank/DDBJ databases">
        <authorList>
            <person name="Tagirdzhanova G."/>
        </authorList>
    </citation>
    <scope>NUCLEOTIDE SEQUENCE</scope>
</reference>
<evidence type="ECO:0000256" key="2">
    <source>
        <dbReference type="ARBA" id="ARBA00022193"/>
    </source>
</evidence>
<accession>A0A8H3IAZ8</accession>